<proteinExistence type="predicted"/>
<evidence type="ECO:0000313" key="3">
    <source>
        <dbReference type="Proteomes" id="UP000027222"/>
    </source>
</evidence>
<feature type="compositionally biased region" description="Acidic residues" evidence="1">
    <location>
        <begin position="107"/>
        <end position="118"/>
    </location>
</feature>
<feature type="compositionally biased region" description="Acidic residues" evidence="1">
    <location>
        <begin position="79"/>
        <end position="93"/>
    </location>
</feature>
<dbReference type="STRING" id="685588.A0A067SJ46"/>
<protein>
    <submittedName>
        <fullName evidence="2">Uncharacterized protein</fullName>
    </submittedName>
</protein>
<feature type="compositionally biased region" description="Basic residues" evidence="1">
    <location>
        <begin position="215"/>
        <end position="230"/>
    </location>
</feature>
<dbReference type="AlphaFoldDB" id="A0A067SJ46"/>
<dbReference type="Proteomes" id="UP000027222">
    <property type="component" value="Unassembled WGS sequence"/>
</dbReference>
<accession>A0A067SJ46</accession>
<sequence>MAPRKDASSGSDSDSDVPEAIPLSQSKKQIQKLESSRKNAVLAERQSRKTQNRERDRKLKERAEKNKKPVKDKGKGKEESEEDDDEEEEEAVDGLEARMLRAMKDAQDEEDEEDEEGFEGFGNVQLDEDEDESGSQDSEENDSEEEEEEGSDDDDDESQDSEESEGEEEPERPSKPKTSTKFNPDHLPDELFEAAFASQTGTKRTFTDDADITSSKRKTSPRATKKRKTNPKTPKDIIVGSKAIRVLPSSVLPPAPATLPSRKINNFLNRTLALKGGKQRARGWERRPTNIGVLRAGAEPALNFVRNK</sequence>
<dbReference type="HOGENOM" id="CLU_083050_0_0_1"/>
<evidence type="ECO:0000256" key="1">
    <source>
        <dbReference type="SAM" id="MobiDB-lite"/>
    </source>
</evidence>
<name>A0A067SJ46_GALM3</name>
<feature type="compositionally biased region" description="Basic and acidic residues" evidence="1">
    <location>
        <begin position="45"/>
        <end position="78"/>
    </location>
</feature>
<organism evidence="2 3">
    <name type="scientific">Galerina marginata (strain CBS 339.88)</name>
    <dbReference type="NCBI Taxonomy" id="685588"/>
    <lineage>
        <taxon>Eukaryota</taxon>
        <taxon>Fungi</taxon>
        <taxon>Dikarya</taxon>
        <taxon>Basidiomycota</taxon>
        <taxon>Agaricomycotina</taxon>
        <taxon>Agaricomycetes</taxon>
        <taxon>Agaricomycetidae</taxon>
        <taxon>Agaricales</taxon>
        <taxon>Agaricineae</taxon>
        <taxon>Strophariaceae</taxon>
        <taxon>Galerina</taxon>
    </lineage>
</organism>
<reference evidence="3" key="1">
    <citation type="journal article" date="2014" name="Proc. Natl. Acad. Sci. U.S.A.">
        <title>Extensive sampling of basidiomycete genomes demonstrates inadequacy of the white-rot/brown-rot paradigm for wood decay fungi.</title>
        <authorList>
            <person name="Riley R."/>
            <person name="Salamov A.A."/>
            <person name="Brown D.W."/>
            <person name="Nagy L.G."/>
            <person name="Floudas D."/>
            <person name="Held B.W."/>
            <person name="Levasseur A."/>
            <person name="Lombard V."/>
            <person name="Morin E."/>
            <person name="Otillar R."/>
            <person name="Lindquist E.A."/>
            <person name="Sun H."/>
            <person name="LaButti K.M."/>
            <person name="Schmutz J."/>
            <person name="Jabbour D."/>
            <person name="Luo H."/>
            <person name="Baker S.E."/>
            <person name="Pisabarro A.G."/>
            <person name="Walton J.D."/>
            <person name="Blanchette R.A."/>
            <person name="Henrissat B."/>
            <person name="Martin F."/>
            <person name="Cullen D."/>
            <person name="Hibbett D.S."/>
            <person name="Grigoriev I.V."/>
        </authorList>
    </citation>
    <scope>NUCLEOTIDE SEQUENCE [LARGE SCALE GENOMIC DNA]</scope>
    <source>
        <strain evidence="3">CBS 339.88</strain>
    </source>
</reference>
<gene>
    <name evidence="2" type="ORF">GALMADRAFT_145059</name>
</gene>
<keyword evidence="3" id="KW-1185">Reference proteome</keyword>
<feature type="compositionally biased region" description="Basic and acidic residues" evidence="1">
    <location>
        <begin position="95"/>
        <end position="106"/>
    </location>
</feature>
<dbReference type="OrthoDB" id="3253399at2759"/>
<feature type="region of interest" description="Disordered" evidence="1">
    <location>
        <begin position="1"/>
        <end position="235"/>
    </location>
</feature>
<dbReference type="EMBL" id="KL142399">
    <property type="protein sequence ID" value="KDR70017.1"/>
    <property type="molecule type" value="Genomic_DNA"/>
</dbReference>
<feature type="compositionally biased region" description="Acidic residues" evidence="1">
    <location>
        <begin position="126"/>
        <end position="170"/>
    </location>
</feature>
<evidence type="ECO:0000313" key="2">
    <source>
        <dbReference type="EMBL" id="KDR70017.1"/>
    </source>
</evidence>